<reference evidence="1 2" key="1">
    <citation type="submission" date="2019-10" db="EMBL/GenBank/DDBJ databases">
        <title>Nocardia macrotermitis sp. nov. and Nocardia aurantia sp. nov., isolated from the gut of fungus growing-termite Macrotermes natalensis.</title>
        <authorList>
            <person name="Benndorf R."/>
            <person name="Schwitalla J."/>
            <person name="Martin K."/>
            <person name="De Beer W."/>
            <person name="Kaster A.-K."/>
            <person name="Vollmers J."/>
            <person name="Poulsen M."/>
            <person name="Beemelmanns C."/>
        </authorList>
    </citation>
    <scope>NUCLEOTIDE SEQUENCE [LARGE SCALE GENOMIC DNA]</scope>
    <source>
        <strain evidence="1 2">RB20</strain>
    </source>
</reference>
<dbReference type="AlphaFoldDB" id="A0A7K0DC83"/>
<dbReference type="OrthoDB" id="3398194at2"/>
<protein>
    <submittedName>
        <fullName evidence="1">Uncharacterized protein</fullName>
    </submittedName>
</protein>
<organism evidence="1 2">
    <name type="scientific">Nocardia macrotermitis</name>
    <dbReference type="NCBI Taxonomy" id="2585198"/>
    <lineage>
        <taxon>Bacteria</taxon>
        <taxon>Bacillati</taxon>
        <taxon>Actinomycetota</taxon>
        <taxon>Actinomycetes</taxon>
        <taxon>Mycobacteriales</taxon>
        <taxon>Nocardiaceae</taxon>
        <taxon>Nocardia</taxon>
    </lineage>
</organism>
<proteinExistence type="predicted"/>
<keyword evidence="2" id="KW-1185">Reference proteome</keyword>
<evidence type="ECO:0000313" key="2">
    <source>
        <dbReference type="Proteomes" id="UP000438448"/>
    </source>
</evidence>
<gene>
    <name evidence="1" type="ORF">NRB20_56120</name>
</gene>
<name>A0A7K0DC83_9NOCA</name>
<evidence type="ECO:0000313" key="1">
    <source>
        <dbReference type="EMBL" id="MQY22494.1"/>
    </source>
</evidence>
<sequence>MTGPVAISDTDDRYEMLLEMFCASMRYVPELTDSELVAHAADDLIDQVSYPVTVTDFRPVFAHAVDDDELPPGALAAAENHTETTILAFLRQLLAELDRRRPWPDPALVPVDPEQWPALADSVPIAWLHQPLPVVEQSVRAAFDTTSDAVSTEAESPLLVLRLRELGQVALLGEQQSEPGHFLVLLPDGGRGRDPAAVLEYLTTYTGLPFETAGIEQSTTTSSNL</sequence>
<dbReference type="Proteomes" id="UP000438448">
    <property type="component" value="Unassembled WGS sequence"/>
</dbReference>
<dbReference type="RefSeq" id="WP_153414088.1">
    <property type="nucleotide sequence ID" value="NZ_WEGK01000013.1"/>
</dbReference>
<comment type="caution">
    <text evidence="1">The sequence shown here is derived from an EMBL/GenBank/DDBJ whole genome shotgun (WGS) entry which is preliminary data.</text>
</comment>
<dbReference type="EMBL" id="WEGK01000013">
    <property type="protein sequence ID" value="MQY22494.1"/>
    <property type="molecule type" value="Genomic_DNA"/>
</dbReference>
<accession>A0A7K0DC83</accession>